<evidence type="ECO:0000313" key="1">
    <source>
        <dbReference type="EMBL" id="GMQ61721.1"/>
    </source>
</evidence>
<gene>
    <name evidence="1" type="primary">xylB_1</name>
    <name evidence="1" type="ORF">AN2V17_09500</name>
</gene>
<sequence length="500" mass="55967">MQVILGIDLGTSSVKSMLLDVDKGVIDVITKSYEVSIPKVNHAEQAPQMWWDATISTLQILKNGHKEEFDSIVAIGFSGQMHGLVVTDSEGKPLRPAIIWLDQRSNDQLAEISSKIDLAEMGRVMHNRVFTGCTFSSLLWVKENEPSIFSQIHTILHPKDYIRFKMIGRFGTDASDASASMVFDVGKRDWAWDILQRFKIPKGIFPECHESTEIAGVITEECARQTGLKAGIPVIYGSGDQPAQSIGNGVVKEGLIVSNIGTGGQISTYIKEDKYDSKLRTHTFCHAIDHANTIFGAALCSGMSLNWLKNKVLNVDDFNLMSEMAEEAELCSKGLIYLPYLSGERTPHMDPKAKGMFFGLSLGQDRRHFIRAVMEGVTFSLKDSLEIFKEIGIKGDRIIASGGGSTSPVWLQIQADIFESEVRVCRVKEQACLGACIMAGVGTGIYKNVKQACDQYVKFDEKIYYPQEQNVLKYREVYQVFKQLYERTKDLYEIENYNLY</sequence>
<accession>A0ACB5UFK0</accession>
<organism evidence="1 2">
    <name type="scientific">Vallitalea maricola</name>
    <dbReference type="NCBI Taxonomy" id="3074433"/>
    <lineage>
        <taxon>Bacteria</taxon>
        <taxon>Bacillati</taxon>
        <taxon>Bacillota</taxon>
        <taxon>Clostridia</taxon>
        <taxon>Lachnospirales</taxon>
        <taxon>Vallitaleaceae</taxon>
        <taxon>Vallitalea</taxon>
    </lineage>
</organism>
<keyword evidence="2" id="KW-1185">Reference proteome</keyword>
<proteinExistence type="predicted"/>
<protein>
    <submittedName>
        <fullName evidence="1">Xylulokinase</fullName>
    </submittedName>
</protein>
<dbReference type="EMBL" id="BTPU01000013">
    <property type="protein sequence ID" value="GMQ61721.1"/>
    <property type="molecule type" value="Genomic_DNA"/>
</dbReference>
<comment type="caution">
    <text evidence="1">The sequence shown here is derived from an EMBL/GenBank/DDBJ whole genome shotgun (WGS) entry which is preliminary data.</text>
</comment>
<dbReference type="Proteomes" id="UP001374599">
    <property type="component" value="Unassembled WGS sequence"/>
</dbReference>
<name>A0ACB5UFK0_9FIRM</name>
<evidence type="ECO:0000313" key="2">
    <source>
        <dbReference type="Proteomes" id="UP001374599"/>
    </source>
</evidence>
<reference evidence="1" key="1">
    <citation type="submission" date="2023-09" db="EMBL/GenBank/DDBJ databases">
        <title>Vallitalea sediminicola and Vallitalea maricola sp. nov., anaerobic bacteria isolated from marine sediment.</title>
        <authorList>
            <person name="Hirano S."/>
            <person name="Maeda A."/>
            <person name="Terahara T."/>
            <person name="Mori K."/>
            <person name="Hamada M."/>
            <person name="Matsumoto R."/>
            <person name="Kobayashi T."/>
        </authorList>
    </citation>
    <scope>NUCLEOTIDE SEQUENCE</scope>
    <source>
        <strain evidence="1">AN17-2</strain>
    </source>
</reference>